<keyword evidence="4" id="KW-1185">Reference proteome</keyword>
<feature type="region of interest" description="Disordered" evidence="1">
    <location>
        <begin position="88"/>
        <end position="107"/>
    </location>
</feature>
<accession>A0AAN9A4L5</accession>
<keyword evidence="2" id="KW-0472">Membrane</keyword>
<organism evidence="3 4">
    <name type="scientific">Halocaridina rubra</name>
    <name type="common">Hawaiian red shrimp</name>
    <dbReference type="NCBI Taxonomy" id="373956"/>
    <lineage>
        <taxon>Eukaryota</taxon>
        <taxon>Metazoa</taxon>
        <taxon>Ecdysozoa</taxon>
        <taxon>Arthropoda</taxon>
        <taxon>Crustacea</taxon>
        <taxon>Multicrustacea</taxon>
        <taxon>Malacostraca</taxon>
        <taxon>Eumalacostraca</taxon>
        <taxon>Eucarida</taxon>
        <taxon>Decapoda</taxon>
        <taxon>Pleocyemata</taxon>
        <taxon>Caridea</taxon>
        <taxon>Atyoidea</taxon>
        <taxon>Atyidae</taxon>
        <taxon>Halocaridina</taxon>
    </lineage>
</organism>
<keyword evidence="2" id="KW-0812">Transmembrane</keyword>
<dbReference type="AlphaFoldDB" id="A0AAN9A4L5"/>
<sequence length="183" mass="19948">MNVQIMRLKVITSKLQEAYNGRDVSWIDDESWLNNGGKQDEEAVSREEGSGSGSSYPYAVGHYPPDDEDAYSNSDTYAGSGSYEGYETVVAGSGDYGSGGGWSDPEVFEDHVHKTRVPSHVSPPSPYDPYIPKGIPKTPPKTNVPDRSPEQPPSAAAKETMSLYRAITIYMLPTFIMFLGSLA</sequence>
<evidence type="ECO:0000256" key="1">
    <source>
        <dbReference type="SAM" id="MobiDB-lite"/>
    </source>
</evidence>
<proteinExistence type="predicted"/>
<dbReference type="EMBL" id="JAXCGZ010011463">
    <property type="protein sequence ID" value="KAK7074768.1"/>
    <property type="molecule type" value="Genomic_DNA"/>
</dbReference>
<feature type="transmembrane region" description="Helical" evidence="2">
    <location>
        <begin position="163"/>
        <end position="182"/>
    </location>
</feature>
<comment type="caution">
    <text evidence="3">The sequence shown here is derived from an EMBL/GenBank/DDBJ whole genome shotgun (WGS) entry which is preliminary data.</text>
</comment>
<feature type="region of interest" description="Disordered" evidence="1">
    <location>
        <begin position="29"/>
        <end position="78"/>
    </location>
</feature>
<reference evidence="3 4" key="1">
    <citation type="submission" date="2023-11" db="EMBL/GenBank/DDBJ databases">
        <title>Halocaridina rubra genome assembly.</title>
        <authorList>
            <person name="Smith C."/>
        </authorList>
    </citation>
    <scope>NUCLEOTIDE SEQUENCE [LARGE SCALE GENOMIC DNA]</scope>
    <source>
        <strain evidence="3">EP-1</strain>
        <tissue evidence="3">Whole</tissue>
    </source>
</reference>
<feature type="region of interest" description="Disordered" evidence="1">
    <location>
        <begin position="114"/>
        <end position="157"/>
    </location>
</feature>
<evidence type="ECO:0000313" key="4">
    <source>
        <dbReference type="Proteomes" id="UP001381693"/>
    </source>
</evidence>
<feature type="compositionally biased region" description="Basic and acidic residues" evidence="1">
    <location>
        <begin position="38"/>
        <end position="49"/>
    </location>
</feature>
<keyword evidence="2" id="KW-1133">Transmembrane helix</keyword>
<evidence type="ECO:0000313" key="3">
    <source>
        <dbReference type="EMBL" id="KAK7074768.1"/>
    </source>
</evidence>
<gene>
    <name evidence="3" type="ORF">SK128_014393</name>
</gene>
<name>A0AAN9A4L5_HALRR</name>
<dbReference type="Proteomes" id="UP001381693">
    <property type="component" value="Unassembled WGS sequence"/>
</dbReference>
<protein>
    <submittedName>
        <fullName evidence="3">Uncharacterized protein</fullName>
    </submittedName>
</protein>
<evidence type="ECO:0000256" key="2">
    <source>
        <dbReference type="SAM" id="Phobius"/>
    </source>
</evidence>